<name>A0A6M3MFY7_9ZZZZ</name>
<evidence type="ECO:0000313" key="2">
    <source>
        <dbReference type="EMBL" id="QJB04246.1"/>
    </source>
</evidence>
<dbReference type="EMBL" id="MT143877">
    <property type="protein sequence ID" value="QJB04246.1"/>
    <property type="molecule type" value="Genomic_DNA"/>
</dbReference>
<dbReference type="EMBL" id="MT143686">
    <property type="protein sequence ID" value="QJB00252.1"/>
    <property type="molecule type" value="Genomic_DNA"/>
</dbReference>
<gene>
    <name evidence="1" type="ORF">MM171A00648_0012</name>
    <name evidence="2" type="ORF">MM171B00403_0012</name>
</gene>
<evidence type="ECO:0000313" key="1">
    <source>
        <dbReference type="EMBL" id="QJB00252.1"/>
    </source>
</evidence>
<organism evidence="2">
    <name type="scientific">viral metagenome</name>
    <dbReference type="NCBI Taxonomy" id="1070528"/>
    <lineage>
        <taxon>unclassified sequences</taxon>
        <taxon>metagenomes</taxon>
        <taxon>organismal metagenomes</taxon>
    </lineage>
</organism>
<protein>
    <submittedName>
        <fullName evidence="2">Putative transcription factor TFIIB zinc-binding motif</fullName>
    </submittedName>
</protein>
<proteinExistence type="predicted"/>
<sequence length="96" mass="10307">MGKVTKEVGENIMFCPECGVIAKEGSVQRDSACIVEIQRCQECGVIIEEGSVQRDSACIVETQHCPECGIDFEVKYSKSGDIEISYVSTGLKVGAG</sequence>
<reference evidence="2" key="1">
    <citation type="submission" date="2020-03" db="EMBL/GenBank/DDBJ databases">
        <title>The deep terrestrial virosphere.</title>
        <authorList>
            <person name="Holmfeldt K."/>
            <person name="Nilsson E."/>
            <person name="Simone D."/>
            <person name="Lopez-Fernandez M."/>
            <person name="Wu X."/>
            <person name="de Brujin I."/>
            <person name="Lundin D."/>
            <person name="Andersson A."/>
            <person name="Bertilsson S."/>
            <person name="Dopson M."/>
        </authorList>
    </citation>
    <scope>NUCLEOTIDE SEQUENCE</scope>
    <source>
        <strain evidence="1">MM171A00648</strain>
        <strain evidence="2">MM171B00403</strain>
    </source>
</reference>
<dbReference type="AlphaFoldDB" id="A0A6M3MFY7"/>
<accession>A0A6M3MFY7</accession>